<comment type="caution">
    <text evidence="2">The sequence shown here is derived from an EMBL/GenBank/DDBJ whole genome shotgun (WGS) entry which is preliminary data.</text>
</comment>
<proteinExistence type="predicted"/>
<keyword evidence="2" id="KW-0378">Hydrolase</keyword>
<organism evidence="2 3">
    <name type="scientific">Nocardiopsis lambiniae</name>
    <dbReference type="NCBI Taxonomy" id="3075539"/>
    <lineage>
        <taxon>Bacteria</taxon>
        <taxon>Bacillati</taxon>
        <taxon>Actinomycetota</taxon>
        <taxon>Actinomycetes</taxon>
        <taxon>Streptosporangiales</taxon>
        <taxon>Nocardiopsidaceae</taxon>
        <taxon>Nocardiopsis</taxon>
    </lineage>
</organism>
<dbReference type="Proteomes" id="UP001183390">
    <property type="component" value="Unassembled WGS sequence"/>
</dbReference>
<dbReference type="PANTHER" id="PTHR11614">
    <property type="entry name" value="PHOSPHOLIPASE-RELATED"/>
    <property type="match status" value="1"/>
</dbReference>
<gene>
    <name evidence="2" type="ORF">RM479_08635</name>
</gene>
<accession>A0ABU2M724</accession>
<evidence type="ECO:0000313" key="3">
    <source>
        <dbReference type="Proteomes" id="UP001183390"/>
    </source>
</evidence>
<evidence type="ECO:0000313" key="2">
    <source>
        <dbReference type="EMBL" id="MDT0328478.1"/>
    </source>
</evidence>
<dbReference type="EMBL" id="JAVREP010000004">
    <property type="protein sequence ID" value="MDT0328478.1"/>
    <property type="molecule type" value="Genomic_DNA"/>
</dbReference>
<dbReference type="Gene3D" id="3.40.50.1820">
    <property type="entry name" value="alpha/beta hydrolase"/>
    <property type="match status" value="1"/>
</dbReference>
<protein>
    <submittedName>
        <fullName evidence="2">Alpha/beta fold hydrolase</fullName>
    </submittedName>
</protein>
<sequence>MTGVRTTPTGGDVHVWETAGTPRALVQLQHGYSEYAERFVTSHNTLIPHLVELGFEVWAADLEGHGRAPGRRGSLDARRAVIDHVLLRRRMRARGLPVLLFGHSLGGLITAGSVTVDPADVDGVVLTAPALLPLPPPPVRAAVDLLGLLLPTVPAPLPKQPPSRLTHLTEQIESLAEDPLFFRGRLPMRVAATALEVNAGVRRRIAHWRTPCLVVHGTEDTVTDPEQSRLFVESLPVDDKEFHPVEGGYHELLHDTAGDRVLDLITTWLEARTKR</sequence>
<evidence type="ECO:0000259" key="1">
    <source>
        <dbReference type="Pfam" id="PF12146"/>
    </source>
</evidence>
<dbReference type="InterPro" id="IPR029058">
    <property type="entry name" value="AB_hydrolase_fold"/>
</dbReference>
<dbReference type="GO" id="GO:0016787">
    <property type="term" value="F:hydrolase activity"/>
    <property type="evidence" value="ECO:0007669"/>
    <property type="project" value="UniProtKB-KW"/>
</dbReference>
<dbReference type="SUPFAM" id="SSF53474">
    <property type="entry name" value="alpha/beta-Hydrolases"/>
    <property type="match status" value="1"/>
</dbReference>
<dbReference type="InterPro" id="IPR051044">
    <property type="entry name" value="MAG_DAG_Lipase"/>
</dbReference>
<keyword evidence="3" id="KW-1185">Reference proteome</keyword>
<name>A0ABU2M724_9ACTN</name>
<feature type="domain" description="Serine aminopeptidase S33" evidence="1">
    <location>
        <begin position="21"/>
        <end position="256"/>
    </location>
</feature>
<dbReference type="InterPro" id="IPR022742">
    <property type="entry name" value="Hydrolase_4"/>
</dbReference>
<dbReference type="RefSeq" id="WP_311511193.1">
    <property type="nucleotide sequence ID" value="NZ_JAVREP010000004.1"/>
</dbReference>
<reference evidence="3" key="1">
    <citation type="submission" date="2023-07" db="EMBL/GenBank/DDBJ databases">
        <title>30 novel species of actinomycetes from the DSMZ collection.</title>
        <authorList>
            <person name="Nouioui I."/>
        </authorList>
    </citation>
    <scope>NUCLEOTIDE SEQUENCE [LARGE SCALE GENOMIC DNA]</scope>
    <source>
        <strain evidence="3">DSM 44743</strain>
    </source>
</reference>
<dbReference type="Pfam" id="PF12146">
    <property type="entry name" value="Hydrolase_4"/>
    <property type="match status" value="1"/>
</dbReference>